<reference evidence="3 4" key="1">
    <citation type="submission" date="2018-05" db="EMBL/GenBank/DDBJ databases">
        <title>Complete Genome Sequence of Methylobacterium sp. 17Sr1-43.</title>
        <authorList>
            <person name="Srinivasan S."/>
        </authorList>
    </citation>
    <scope>NUCLEOTIDE SEQUENCE [LARGE SCALE GENOMIC DNA]</scope>
    <source>
        <strain evidence="3 4">17Sr1-43</strain>
    </source>
</reference>
<evidence type="ECO:0000256" key="1">
    <source>
        <dbReference type="ARBA" id="ARBA00006056"/>
    </source>
</evidence>
<dbReference type="EMBL" id="CP029551">
    <property type="protein sequence ID" value="AWN34680.1"/>
    <property type="molecule type" value="Genomic_DNA"/>
</dbReference>
<dbReference type="InterPro" id="IPR043144">
    <property type="entry name" value="Mal/L-sulf/L-lact_DH-like_ah"/>
</dbReference>
<dbReference type="SUPFAM" id="SSF89733">
    <property type="entry name" value="L-sulfolactate dehydrogenase-like"/>
    <property type="match status" value="1"/>
</dbReference>
<gene>
    <name evidence="3" type="ORF">DK427_02125</name>
</gene>
<keyword evidence="4" id="KW-1185">Reference proteome</keyword>
<dbReference type="Proteomes" id="UP000246058">
    <property type="component" value="Chromosome"/>
</dbReference>
<evidence type="ECO:0000256" key="2">
    <source>
        <dbReference type="ARBA" id="ARBA00023002"/>
    </source>
</evidence>
<dbReference type="AlphaFoldDB" id="A0A2U8VMB0"/>
<dbReference type="Pfam" id="PF02615">
    <property type="entry name" value="Ldh_2"/>
    <property type="match status" value="1"/>
</dbReference>
<dbReference type="RefSeq" id="WP_109949817.1">
    <property type="nucleotide sequence ID" value="NZ_CP029551.1"/>
</dbReference>
<dbReference type="KEGG" id="meti:DK427_02125"/>
<dbReference type="InterPro" id="IPR036111">
    <property type="entry name" value="Mal/L-sulfo/L-lacto_DH-like_sf"/>
</dbReference>
<organism evidence="3 4">
    <name type="scientific">Methylobacterium radiodurans</name>
    <dbReference type="NCBI Taxonomy" id="2202828"/>
    <lineage>
        <taxon>Bacteria</taxon>
        <taxon>Pseudomonadati</taxon>
        <taxon>Pseudomonadota</taxon>
        <taxon>Alphaproteobacteria</taxon>
        <taxon>Hyphomicrobiales</taxon>
        <taxon>Methylobacteriaceae</taxon>
        <taxon>Methylobacterium</taxon>
    </lineage>
</organism>
<dbReference type="InterPro" id="IPR043143">
    <property type="entry name" value="Mal/L-sulf/L-lact_DH-like_NADP"/>
</dbReference>
<protein>
    <submittedName>
        <fullName evidence="3">Sulfolactate dehydrogenase</fullName>
    </submittedName>
</protein>
<dbReference type="OrthoDB" id="9811519at2"/>
<comment type="similarity">
    <text evidence="1">Belongs to the LDH2/MDH2 oxidoreductase family.</text>
</comment>
<dbReference type="PANTHER" id="PTHR11091:SF0">
    <property type="entry name" value="MALATE DEHYDROGENASE"/>
    <property type="match status" value="1"/>
</dbReference>
<dbReference type="PANTHER" id="PTHR11091">
    <property type="entry name" value="OXIDOREDUCTASE-RELATED"/>
    <property type="match status" value="1"/>
</dbReference>
<keyword evidence="2" id="KW-0560">Oxidoreductase</keyword>
<dbReference type="InterPro" id="IPR003767">
    <property type="entry name" value="Malate/L-lactate_DH-like"/>
</dbReference>
<accession>A0A2U8VMB0</accession>
<dbReference type="Gene3D" id="1.10.1530.10">
    <property type="match status" value="1"/>
</dbReference>
<dbReference type="Gene3D" id="3.30.1370.60">
    <property type="entry name" value="Hypothetical oxidoreductase yiak, domain 2"/>
    <property type="match status" value="1"/>
</dbReference>
<sequence length="329" mass="33012">MATLTLTEAEALAAEALIRCGTAEPAARSVARALVGAEADGLKGHGLSRVAPYAAQVRAGKVVGDAVPRAEQPRPGLLAIDAAHGFAYPAIDLALEALPGMARQQGIAAAGIRRSHHCGAAGRPVEALAEGACVALLFANTPAAMAPWGGRRAVFGTNPLAFACPLPGRAPIVVDLALSKVARANIVGAAKRGESIPEGWALDAEGRATTDAKAALAGTMVPLGDAKGTALALMVELLAAGLVGARFADEASSFLDAEGDPPGTGQLIIAIDAAALSPDAPERFAALAGAIAGQDGARLPGTRRLALRQRAAEAGLDLPDALLAEIRAL</sequence>
<evidence type="ECO:0000313" key="3">
    <source>
        <dbReference type="EMBL" id="AWN34680.1"/>
    </source>
</evidence>
<proteinExistence type="inferred from homology"/>
<dbReference type="GO" id="GO:0016491">
    <property type="term" value="F:oxidoreductase activity"/>
    <property type="evidence" value="ECO:0007669"/>
    <property type="project" value="UniProtKB-KW"/>
</dbReference>
<name>A0A2U8VMB0_9HYPH</name>
<evidence type="ECO:0000313" key="4">
    <source>
        <dbReference type="Proteomes" id="UP000246058"/>
    </source>
</evidence>